<name>A0A0W4ZTY5_PNEJ7</name>
<evidence type="ECO:0000256" key="5">
    <source>
        <dbReference type="SAM" id="Coils"/>
    </source>
</evidence>
<dbReference type="OrthoDB" id="310853at2759"/>
<dbReference type="PANTHER" id="PTHR22940">
    <property type="entry name" value="TIMEOUT/TIMELESS-2"/>
    <property type="match status" value="1"/>
</dbReference>
<comment type="subcellular location">
    <subcellularLocation>
        <location evidence="1">Nucleus</location>
    </subcellularLocation>
</comment>
<dbReference type="Pfam" id="PF04821">
    <property type="entry name" value="TIMELESS"/>
    <property type="match status" value="1"/>
</dbReference>
<dbReference type="GO" id="GO:0031297">
    <property type="term" value="P:replication fork processing"/>
    <property type="evidence" value="ECO:0007669"/>
    <property type="project" value="EnsemblFungi"/>
</dbReference>
<evidence type="ECO:0000313" key="7">
    <source>
        <dbReference type="EMBL" id="KTW31836.1"/>
    </source>
</evidence>
<dbReference type="EMBL" id="LFWA01000004">
    <property type="protein sequence ID" value="KTW31836.1"/>
    <property type="molecule type" value="Genomic_DNA"/>
</dbReference>
<evidence type="ECO:0000256" key="1">
    <source>
        <dbReference type="ARBA" id="ARBA00004123"/>
    </source>
</evidence>
<dbReference type="STRING" id="1408657.A0A0W4ZTY5"/>
<comment type="caution">
    <text evidence="7">The sequence shown here is derived from an EMBL/GenBank/DDBJ whole genome shotgun (WGS) entry which is preliminary data.</text>
</comment>
<accession>A0A0W4ZTY5</accession>
<organism evidence="7 8">
    <name type="scientific">Pneumocystis jirovecii (strain RU7)</name>
    <name type="common">Human pneumocystis pneumonia agent</name>
    <dbReference type="NCBI Taxonomy" id="1408657"/>
    <lineage>
        <taxon>Eukaryota</taxon>
        <taxon>Fungi</taxon>
        <taxon>Dikarya</taxon>
        <taxon>Ascomycota</taxon>
        <taxon>Taphrinomycotina</taxon>
        <taxon>Pneumocystomycetes</taxon>
        <taxon>Pneumocystaceae</taxon>
        <taxon>Pneumocystis</taxon>
    </lineage>
</organism>
<protein>
    <recommendedName>
        <fullName evidence="6">Timeless N-terminal domain-containing protein</fullName>
    </recommendedName>
</protein>
<keyword evidence="3" id="KW-0539">Nucleus</keyword>
<feature type="coiled-coil region" evidence="5">
    <location>
        <begin position="892"/>
        <end position="919"/>
    </location>
</feature>
<evidence type="ECO:0000259" key="6">
    <source>
        <dbReference type="Pfam" id="PF04821"/>
    </source>
</evidence>
<dbReference type="GO" id="GO:0000785">
    <property type="term" value="C:chromatin"/>
    <property type="evidence" value="ECO:0007669"/>
    <property type="project" value="EnsemblFungi"/>
</dbReference>
<dbReference type="RefSeq" id="XP_018230528.1">
    <property type="nucleotide sequence ID" value="XM_018373360.1"/>
</dbReference>
<dbReference type="GO" id="GO:0000403">
    <property type="term" value="F:Y-form DNA binding"/>
    <property type="evidence" value="ECO:0007669"/>
    <property type="project" value="EnsemblFungi"/>
</dbReference>
<evidence type="ECO:0000256" key="3">
    <source>
        <dbReference type="ARBA" id="ARBA00023242"/>
    </source>
</evidence>
<dbReference type="GeneID" id="28939615"/>
<reference evidence="8" key="1">
    <citation type="journal article" date="2016" name="Nat. Commun.">
        <title>Genome analysis of three Pneumocystis species reveals adaptation mechanisms to life exclusively in mammalian hosts.</title>
        <authorList>
            <person name="Ma L."/>
            <person name="Chen Z."/>
            <person name="Huang D.W."/>
            <person name="Kutty G."/>
            <person name="Ishihara M."/>
            <person name="Wang H."/>
            <person name="Abouelleil A."/>
            <person name="Bishop L."/>
            <person name="Davey E."/>
            <person name="Deng R."/>
            <person name="Deng X."/>
            <person name="Fan L."/>
            <person name="Fantoni G."/>
            <person name="Fitzgerald M."/>
            <person name="Gogineni E."/>
            <person name="Goldberg J.M."/>
            <person name="Handley G."/>
            <person name="Hu X."/>
            <person name="Huber C."/>
            <person name="Jiao X."/>
            <person name="Jones K."/>
            <person name="Levin J.Z."/>
            <person name="Liu Y."/>
            <person name="Macdonald P."/>
            <person name="Melnikov A."/>
            <person name="Raley C."/>
            <person name="Sassi M."/>
            <person name="Sherman B.T."/>
            <person name="Song X."/>
            <person name="Sykes S."/>
            <person name="Tran B."/>
            <person name="Walsh L."/>
            <person name="Xia Y."/>
            <person name="Yang J."/>
            <person name="Young S."/>
            <person name="Zeng Q."/>
            <person name="Zheng X."/>
            <person name="Stephens R."/>
            <person name="Nusbaum C."/>
            <person name="Birren B.W."/>
            <person name="Azadi P."/>
            <person name="Lempicki R.A."/>
            <person name="Cuomo C.A."/>
            <person name="Kovacs J.A."/>
        </authorList>
    </citation>
    <scope>NUCLEOTIDE SEQUENCE [LARGE SCALE GENOMIC DNA]</scope>
    <source>
        <strain evidence="8">RU7</strain>
    </source>
</reference>
<dbReference type="InterPro" id="IPR044998">
    <property type="entry name" value="Timeless"/>
</dbReference>
<dbReference type="GO" id="GO:0006281">
    <property type="term" value="P:DNA repair"/>
    <property type="evidence" value="ECO:0007669"/>
    <property type="project" value="TreeGrafter"/>
</dbReference>
<keyword evidence="8" id="KW-1185">Reference proteome</keyword>
<sequence>MSLESIIHNLISALGGCDFTLEDKPYVLGDDGLACLKDLKRWLQYYDEKYNSWDVKRVLADTNFVEGDLCPILAMWDPSDMGDKVKWRLSLACVELLVSLTWPLEVNQFNTNTESFEQLPHLRLAQSSYKKSLLNYPKGNILFTSIAVSFPSMAIPRSERSERDEGIIRLVLYLIRNIAMIDEETTRNETIIAFKNSEILDLIISVAGGMGDEFVSQDVIVLEIIYYLLRGLSPEKLFLSEKDQSYTPFDDLSNLLKVEMDKKKKILKTTTTRHNRFGTLVSIITADNKRLTVASQGAILKGSENGLAKIDAAKRWKMRKSKISTSDDVDKPVYISHEATVIISAFINEFLGSSFNPFFSAILQDLEREEMKISQENHTHFLYCIGYFIHALRLRISIKNSGTFSNDGDYGLVASMLEQRALIMVYKLMRESFDLKIWKELHVGMECFKQILLIINCMTASSEEYQEIANNMQNNIYYEEHNLDLIVNTLKLYKRQSFGFLNTCTELVHVLLKMLEKYANTKAHMYVRARQRQNKKIETGPSNENDDFGLDNSLQIKSKSVLKEKSFEFFKFEKKFVNDHCIDTFRTFLEYYKELTPEQIKRVITFFYRIFVKQKAEIYMFRLDICELFHRMMNDDINFSKKNPSRVEVEKFIKFYMKRFVSVVSQSPALYVELLFHKMHDTVYYLQYGHDEVQVLKPLRLSAEFEVKPGMNFEQQISVVVGALLDENKNEELDWLKIKLSDAINERKAWELEEESRNLLEDNSHNNVLSPFVIVFETEQYKKRCFKNGKFRLLLSLCGFVEENRTNDIVPTLIIPLGISSTVLSYNLGLVKKYTDNPPVFDDGKTAINFLRRKYKSVSRYNEFSEDDTFDTDDTFHIDDSNEFKSPSKGFKKRHKKLLNDEELKIRREKRRKTEQERINSIKSSKYIINSDNDEEEDFAFFAAEETLRKKMKLAAFNSKKTKIETDKSLNFEQETNNTYSDSSEKPLFFESDESTETNGSVETDIIDNEKSIIDKYPSRNLNNDIDDIFQKNSEKFSFTSYIDPQTKKIRTKSRLILSESDSE</sequence>
<dbReference type="GO" id="GO:0000076">
    <property type="term" value="P:DNA replication checkpoint signaling"/>
    <property type="evidence" value="ECO:0007669"/>
    <property type="project" value="TreeGrafter"/>
</dbReference>
<dbReference type="eggNOG" id="KOG1974">
    <property type="taxonomic scope" value="Eukaryota"/>
</dbReference>
<gene>
    <name evidence="7" type="ORF">T551_01097</name>
</gene>
<dbReference type="AlphaFoldDB" id="A0A0W4ZTY5"/>
<dbReference type="GO" id="GO:0011000">
    <property type="term" value="P:replication fork arrest at mating type locus"/>
    <property type="evidence" value="ECO:0007669"/>
    <property type="project" value="EnsemblFungi"/>
</dbReference>
<keyword evidence="5" id="KW-0175">Coiled coil</keyword>
<proteinExistence type="predicted"/>
<dbReference type="PANTHER" id="PTHR22940:SF4">
    <property type="entry name" value="PROTEIN TIMELESS HOMOLOG"/>
    <property type="match status" value="1"/>
</dbReference>
<dbReference type="GO" id="GO:0007534">
    <property type="term" value="P:gene conversion at mating-type locus"/>
    <property type="evidence" value="ECO:0007669"/>
    <property type="project" value="EnsemblFungi"/>
</dbReference>
<evidence type="ECO:0000256" key="4">
    <source>
        <dbReference type="ARBA" id="ARBA00023306"/>
    </source>
</evidence>
<dbReference type="GO" id="GO:0031298">
    <property type="term" value="C:replication fork protection complex"/>
    <property type="evidence" value="ECO:0007669"/>
    <property type="project" value="EnsemblFungi"/>
</dbReference>
<dbReference type="InterPro" id="IPR006906">
    <property type="entry name" value="Timeless_N"/>
</dbReference>
<evidence type="ECO:0000256" key="2">
    <source>
        <dbReference type="ARBA" id="ARBA00022880"/>
    </source>
</evidence>
<feature type="domain" description="Timeless N-terminal" evidence="6">
    <location>
        <begin position="25"/>
        <end position="283"/>
    </location>
</feature>
<dbReference type="Proteomes" id="UP000053447">
    <property type="component" value="Unassembled WGS sequence"/>
</dbReference>
<keyword evidence="4" id="KW-0131">Cell cycle</keyword>
<dbReference type="GO" id="GO:0003690">
    <property type="term" value="F:double-stranded DNA binding"/>
    <property type="evidence" value="ECO:0007669"/>
    <property type="project" value="EnsemblFungi"/>
</dbReference>
<dbReference type="VEuPathDB" id="FungiDB:T551_01097"/>
<evidence type="ECO:0000313" key="8">
    <source>
        <dbReference type="Proteomes" id="UP000053447"/>
    </source>
</evidence>
<keyword evidence="2" id="KW-0236">DNA replication inhibitor</keyword>